<dbReference type="Pfam" id="PF13349">
    <property type="entry name" value="DUF4097"/>
    <property type="match status" value="1"/>
</dbReference>
<reference evidence="3" key="1">
    <citation type="submission" date="2020-04" db="EMBL/GenBank/DDBJ databases">
        <authorList>
            <person name="Zhang T."/>
        </authorList>
    </citation>
    <scope>NUCLEOTIDE SEQUENCE</scope>
    <source>
        <strain evidence="3">HKST-UBA02</strain>
    </source>
</reference>
<dbReference type="AlphaFoldDB" id="A0A956NCV0"/>
<keyword evidence="1" id="KW-1133">Transmembrane helix</keyword>
<gene>
    <name evidence="3" type="ORF">KDA27_12410</name>
</gene>
<organism evidence="3 4">
    <name type="scientific">Eiseniibacteriota bacterium</name>
    <dbReference type="NCBI Taxonomy" id="2212470"/>
    <lineage>
        <taxon>Bacteria</taxon>
        <taxon>Candidatus Eiseniibacteriota</taxon>
    </lineage>
</organism>
<name>A0A956NCV0_UNCEI</name>
<keyword evidence="1" id="KW-0812">Transmembrane</keyword>
<evidence type="ECO:0000313" key="4">
    <source>
        <dbReference type="Proteomes" id="UP000739538"/>
    </source>
</evidence>
<proteinExistence type="predicted"/>
<sequence length="332" mass="34746">MKYDDIQMERELVRAGGPADRDTAGSGVLPQTSPTGRRVCAGIVGLVLVASTAICAWAGQTVDEKASVSKDGRVDIENLGGSVRVIGWDKNEVTVEGVLADDAEDFVFEADDRRTKIEVIFPRRMRGNHDVDSDLEVHVPKGSRVRVSTVSATIDIKDVTGSVDLESVSGEITVVGPMESAEAQSVSGELRISGKVGEIDAGSVSGDVILDVPGGDVAVSTVSGDIETVGGVFESGDFSSVSGSIEFDGAPTESGSLEFDCHSGRVRIKLPSDLSAEVDVNTFSGDIDSAFGPKPRRTSDYAPGKELSFTMGDGDARISINTFSGSVRIVGK</sequence>
<reference evidence="3" key="2">
    <citation type="journal article" date="2021" name="Microbiome">
        <title>Successional dynamics and alternative stable states in a saline activated sludge microbial community over 9 years.</title>
        <authorList>
            <person name="Wang Y."/>
            <person name="Ye J."/>
            <person name="Ju F."/>
            <person name="Liu L."/>
            <person name="Boyd J.A."/>
            <person name="Deng Y."/>
            <person name="Parks D.H."/>
            <person name="Jiang X."/>
            <person name="Yin X."/>
            <person name="Woodcroft B.J."/>
            <person name="Tyson G.W."/>
            <person name="Hugenholtz P."/>
            <person name="Polz M.F."/>
            <person name="Zhang T."/>
        </authorList>
    </citation>
    <scope>NUCLEOTIDE SEQUENCE</scope>
    <source>
        <strain evidence="3">HKST-UBA02</strain>
    </source>
</reference>
<accession>A0A956NCV0</accession>
<evidence type="ECO:0000313" key="3">
    <source>
        <dbReference type="EMBL" id="MCA9756598.1"/>
    </source>
</evidence>
<dbReference type="EMBL" id="JAGQHS010000059">
    <property type="protein sequence ID" value="MCA9756598.1"/>
    <property type="molecule type" value="Genomic_DNA"/>
</dbReference>
<feature type="domain" description="DUF4097" evidence="2">
    <location>
        <begin position="217"/>
        <end position="329"/>
    </location>
</feature>
<evidence type="ECO:0000256" key="1">
    <source>
        <dbReference type="SAM" id="Phobius"/>
    </source>
</evidence>
<evidence type="ECO:0000259" key="2">
    <source>
        <dbReference type="Pfam" id="PF13349"/>
    </source>
</evidence>
<dbReference type="InterPro" id="IPR025164">
    <property type="entry name" value="Toastrack_DUF4097"/>
</dbReference>
<dbReference type="Proteomes" id="UP000739538">
    <property type="component" value="Unassembled WGS sequence"/>
</dbReference>
<feature type="transmembrane region" description="Helical" evidence="1">
    <location>
        <begin position="39"/>
        <end position="59"/>
    </location>
</feature>
<protein>
    <submittedName>
        <fullName evidence="3">DUF4097 family beta strand repeat protein</fullName>
    </submittedName>
</protein>
<keyword evidence="1" id="KW-0472">Membrane</keyword>
<comment type="caution">
    <text evidence="3">The sequence shown here is derived from an EMBL/GenBank/DDBJ whole genome shotgun (WGS) entry which is preliminary data.</text>
</comment>